<keyword evidence="3" id="KW-1185">Reference proteome</keyword>
<evidence type="ECO:0000313" key="3">
    <source>
        <dbReference type="Proteomes" id="UP000887575"/>
    </source>
</evidence>
<dbReference type="PANTHER" id="PTHR43313">
    <property type="entry name" value="SHORT-CHAIN DEHYDROGENASE/REDUCTASE FAMILY 9C"/>
    <property type="match status" value="1"/>
</dbReference>
<evidence type="ECO:0000256" key="1">
    <source>
        <dbReference type="RuleBase" id="RU000363"/>
    </source>
</evidence>
<accession>A0AAF3J499</accession>
<dbReference type="PANTHER" id="PTHR43313:SF7">
    <property type="entry name" value="17-BETA-HYDROXYSTEROID DEHYDROGENASE TYPE 6"/>
    <property type="match status" value="1"/>
</dbReference>
<comment type="similarity">
    <text evidence="1">Belongs to the short-chain dehydrogenases/reductases (SDR) family.</text>
</comment>
<dbReference type="SUPFAM" id="SSF51735">
    <property type="entry name" value="NAD(P)-binding Rossmann-fold domains"/>
    <property type="match status" value="1"/>
</dbReference>
<proteinExistence type="inferred from homology"/>
<dbReference type="GO" id="GO:0016491">
    <property type="term" value="F:oxidoreductase activity"/>
    <property type="evidence" value="ECO:0007669"/>
    <property type="project" value="TreeGrafter"/>
</dbReference>
<organism evidence="3 4">
    <name type="scientific">Mesorhabditis belari</name>
    <dbReference type="NCBI Taxonomy" id="2138241"/>
    <lineage>
        <taxon>Eukaryota</taxon>
        <taxon>Metazoa</taxon>
        <taxon>Ecdysozoa</taxon>
        <taxon>Nematoda</taxon>
        <taxon>Chromadorea</taxon>
        <taxon>Rhabditida</taxon>
        <taxon>Rhabditina</taxon>
        <taxon>Rhabditomorpha</taxon>
        <taxon>Rhabditoidea</taxon>
        <taxon>Rhabditidae</taxon>
        <taxon>Mesorhabditinae</taxon>
        <taxon>Mesorhabditis</taxon>
    </lineage>
</organism>
<protein>
    <submittedName>
        <fullName evidence="4">Uncharacterized protein</fullName>
    </submittedName>
</protein>
<keyword evidence="2" id="KW-0732">Signal</keyword>
<dbReference type="WBParaSite" id="MBELARI_LOCUS15271">
    <property type="protein sequence ID" value="MBELARI_LOCUS15271"/>
    <property type="gene ID" value="MBELARI_LOCUS15271"/>
</dbReference>
<dbReference type="Proteomes" id="UP000887575">
    <property type="component" value="Unassembled WGS sequence"/>
</dbReference>
<dbReference type="Gene3D" id="3.40.50.720">
    <property type="entry name" value="NAD(P)-binding Rossmann-like Domain"/>
    <property type="match status" value="1"/>
</dbReference>
<evidence type="ECO:0000256" key="2">
    <source>
        <dbReference type="SAM" id="SignalP"/>
    </source>
</evidence>
<evidence type="ECO:0000313" key="4">
    <source>
        <dbReference type="WBParaSite" id="MBELARI_LOCUS15271"/>
    </source>
</evidence>
<reference evidence="4" key="1">
    <citation type="submission" date="2024-02" db="UniProtKB">
        <authorList>
            <consortium name="WormBaseParasite"/>
        </authorList>
    </citation>
    <scope>IDENTIFICATION</scope>
</reference>
<dbReference type="InterPro" id="IPR002347">
    <property type="entry name" value="SDR_fam"/>
</dbReference>
<dbReference type="AlphaFoldDB" id="A0AAF3J499"/>
<dbReference type="PRINTS" id="PR00080">
    <property type="entry name" value="SDRFAMILY"/>
</dbReference>
<dbReference type="PRINTS" id="PR00081">
    <property type="entry name" value="GDHRDH"/>
</dbReference>
<dbReference type="Pfam" id="PF00106">
    <property type="entry name" value="adh_short"/>
    <property type="match status" value="1"/>
</dbReference>
<name>A0AAF3J499_9BILA</name>
<dbReference type="GO" id="GO:0008202">
    <property type="term" value="P:steroid metabolic process"/>
    <property type="evidence" value="ECO:0007669"/>
    <property type="project" value="TreeGrafter"/>
</dbReference>
<feature type="chain" id="PRO_5042036159" evidence="2">
    <location>
        <begin position="25"/>
        <end position="338"/>
    </location>
</feature>
<feature type="signal peptide" evidence="2">
    <location>
        <begin position="1"/>
        <end position="24"/>
    </location>
</feature>
<sequence>MLALLFLFIFLYLSFLFIRSRLEAETVTGLWNRAVFVTGCDCGFGHDIAIRLAKMGMPVFAGCLTQEGQKRLETEISNIPGAKLRAIECDVTNDESVEKMGKIVDTECQQYGGLWAVINNAGVGHGVFLDDFLQPDDYRLTMEVNLYGMIRVVHRLRRLVKQKKGRIVNVTSILGRCPVTCIGPYIISKHAANAYTEVIRKELSIFGVDVVNIEPGFVKTTLTNVDRIKKGNEHLWNRACTELKDEYGYEFFQKACENQAMMINSLGAEKTDNVMDAYTKAVTSAYPRRRYKVGWDTLFLWHPLTFLPTNVQDAIFCLLDRAAGAPTPARIQMEKSKL</sequence>
<dbReference type="InterPro" id="IPR036291">
    <property type="entry name" value="NAD(P)-bd_dom_sf"/>
</dbReference>